<dbReference type="InterPro" id="IPR014162">
    <property type="entry name" value="CpoB_C"/>
</dbReference>
<dbReference type="SUPFAM" id="SSF48452">
    <property type="entry name" value="TPR-like"/>
    <property type="match status" value="1"/>
</dbReference>
<organism evidence="2">
    <name type="scientific">hydrothermal vent metagenome</name>
    <dbReference type="NCBI Taxonomy" id="652676"/>
    <lineage>
        <taxon>unclassified sequences</taxon>
        <taxon>metagenomes</taxon>
        <taxon>ecological metagenomes</taxon>
    </lineage>
</organism>
<accession>A0A3B1BVC8</accession>
<reference evidence="2" key="1">
    <citation type="submission" date="2018-06" db="EMBL/GenBank/DDBJ databases">
        <authorList>
            <person name="Zhirakovskaya E."/>
        </authorList>
    </citation>
    <scope>NUCLEOTIDE SEQUENCE</scope>
</reference>
<protein>
    <submittedName>
        <fullName evidence="2">Uncharacterized protein</fullName>
    </submittedName>
</protein>
<dbReference type="InterPro" id="IPR019734">
    <property type="entry name" value="TPR_rpt"/>
</dbReference>
<evidence type="ECO:0000313" key="2">
    <source>
        <dbReference type="EMBL" id="VAX16193.1"/>
    </source>
</evidence>
<sequence>MLTLMGGCVSGETAKMKDDLANLKTQVKELTNKSAELELKSSQNESEIMLLAEQLKIVESSHSTGGGVRRFDSFENMGVENISQESFAKFGDLTPEEIYKLSMMRFNQGNHKTASDGFFYLVRRFPGLEISGRAQFWIGEIFFGQKRYERAVEEYRKCILRYPDGQKTAEAMLKIGICKFELGKLHEGNTTLNELIAKYPQSAAAQTAEKKLADIKADAGFGPQ</sequence>
<proteinExistence type="predicted"/>
<gene>
    <name evidence="2" type="ORF">MNBD_NITROSPINAE02-302</name>
</gene>
<dbReference type="InterPro" id="IPR011990">
    <property type="entry name" value="TPR-like_helical_dom_sf"/>
</dbReference>
<keyword evidence="1" id="KW-0175">Coiled coil</keyword>
<evidence type="ECO:0000256" key="1">
    <source>
        <dbReference type="SAM" id="Coils"/>
    </source>
</evidence>
<dbReference type="Pfam" id="PF13174">
    <property type="entry name" value="TPR_6"/>
    <property type="match status" value="2"/>
</dbReference>
<name>A0A3B1BVC8_9ZZZZ</name>
<feature type="coiled-coil region" evidence="1">
    <location>
        <begin position="13"/>
        <end position="47"/>
    </location>
</feature>
<dbReference type="EMBL" id="UOGE01000004">
    <property type="protein sequence ID" value="VAX16193.1"/>
    <property type="molecule type" value="Genomic_DNA"/>
</dbReference>
<dbReference type="NCBIfam" id="TIGR02795">
    <property type="entry name" value="tol_pal_ybgF"/>
    <property type="match status" value="1"/>
</dbReference>
<dbReference type="PROSITE" id="PS50005">
    <property type="entry name" value="TPR"/>
    <property type="match status" value="1"/>
</dbReference>
<dbReference type="AlphaFoldDB" id="A0A3B1BVC8"/>
<dbReference type="Gene3D" id="1.25.40.10">
    <property type="entry name" value="Tetratricopeptide repeat domain"/>
    <property type="match status" value="1"/>
</dbReference>